<dbReference type="OrthoDB" id="654211at2759"/>
<keyword evidence="5" id="KW-0862">Zinc</keyword>
<evidence type="ECO:0000256" key="7">
    <source>
        <dbReference type="PROSITE-ProRule" id="PRU00042"/>
    </source>
</evidence>
<dbReference type="AlphaFoldDB" id="A0A165ME14"/>
<name>A0A165ME14_9AGAM</name>
<dbReference type="InterPro" id="IPR050331">
    <property type="entry name" value="Zinc_finger"/>
</dbReference>
<feature type="domain" description="C2H2-type" evidence="9">
    <location>
        <begin position="212"/>
        <end position="239"/>
    </location>
</feature>
<evidence type="ECO:0000256" key="4">
    <source>
        <dbReference type="ARBA" id="ARBA00022771"/>
    </source>
</evidence>
<sequence length="451" mass="48363">MPPTFLSPHVHHYATCIARPSDEHTYQIANGCGFLNGSSQLADHALYLSPALVPSDFVSSPAHLANTVTSHAYSENTINAWADPRSVAVGLNDRIFAWNAQIQSNLHKGSVVLPPSSPENPTFTGSMAIPPRSHDRSPSMPNLPAPHPRRPMPISSSSLVPPSAFSVSLLDTRFTEGALVQPDLPRPNLDVRQSGTTQGAGAGGGRVKVKKHGCWMCHKSFDRPSTLRKHLLVHTGEKAHACNICGRRFGVLSNLNRHVRRCAQKPVNKGSSSGSMSDPHSPAPDSTADSGSGVTLPAQSTTTAPSASQPSIYTSAERSTASPDTLASHPTSRKRVSTRSPSEAEISMAVENLSMAAAKPKRRRRAPSPSHWIPPSLSNFNLSHYPKSVPVPLPPVMTGYYNGIWEERNSFDENAHAAPYHRDGWSGKLPGPGLVGKDISNTSVFKIPVMG</sequence>
<evidence type="ECO:0000313" key="10">
    <source>
        <dbReference type="EMBL" id="KZT18218.1"/>
    </source>
</evidence>
<reference evidence="10 11" key="1">
    <citation type="journal article" date="2016" name="Mol. Biol. Evol.">
        <title>Comparative Genomics of Early-Diverging Mushroom-Forming Fungi Provides Insights into the Origins of Lignocellulose Decay Capabilities.</title>
        <authorList>
            <person name="Nagy L.G."/>
            <person name="Riley R."/>
            <person name="Tritt A."/>
            <person name="Adam C."/>
            <person name="Daum C."/>
            <person name="Floudas D."/>
            <person name="Sun H."/>
            <person name="Yadav J.S."/>
            <person name="Pangilinan J."/>
            <person name="Larsson K.H."/>
            <person name="Matsuura K."/>
            <person name="Barry K."/>
            <person name="Labutti K."/>
            <person name="Kuo R."/>
            <person name="Ohm R.A."/>
            <person name="Bhattacharya S.S."/>
            <person name="Shirouzu T."/>
            <person name="Yoshinaga Y."/>
            <person name="Martin F.M."/>
            <person name="Grigoriev I.V."/>
            <person name="Hibbett D.S."/>
        </authorList>
    </citation>
    <scope>NUCLEOTIDE SEQUENCE [LARGE SCALE GENOMIC DNA]</scope>
    <source>
        <strain evidence="10 11">HHB14362 ss-1</strain>
    </source>
</reference>
<protein>
    <recommendedName>
        <fullName evidence="9">C2H2-type domain-containing protein</fullName>
    </recommendedName>
</protein>
<feature type="compositionally biased region" description="Low complexity" evidence="8">
    <location>
        <begin position="297"/>
        <end position="311"/>
    </location>
</feature>
<dbReference type="InterPro" id="IPR013087">
    <property type="entry name" value="Znf_C2H2_type"/>
</dbReference>
<dbReference type="SUPFAM" id="SSF57667">
    <property type="entry name" value="beta-beta-alpha zinc fingers"/>
    <property type="match status" value="1"/>
</dbReference>
<dbReference type="GO" id="GO:0008270">
    <property type="term" value="F:zinc ion binding"/>
    <property type="evidence" value="ECO:0007669"/>
    <property type="project" value="UniProtKB-KW"/>
</dbReference>
<evidence type="ECO:0000256" key="8">
    <source>
        <dbReference type="SAM" id="MobiDB-lite"/>
    </source>
</evidence>
<evidence type="ECO:0000256" key="1">
    <source>
        <dbReference type="ARBA" id="ARBA00004123"/>
    </source>
</evidence>
<keyword evidence="3" id="KW-0677">Repeat</keyword>
<keyword evidence="4 7" id="KW-0863">Zinc-finger</keyword>
<keyword evidence="6" id="KW-0539">Nucleus</keyword>
<dbReference type="Gene3D" id="3.30.160.60">
    <property type="entry name" value="Classic Zinc Finger"/>
    <property type="match status" value="2"/>
</dbReference>
<feature type="region of interest" description="Disordered" evidence="8">
    <location>
        <begin position="117"/>
        <end position="157"/>
    </location>
</feature>
<evidence type="ECO:0000256" key="5">
    <source>
        <dbReference type="ARBA" id="ARBA00022833"/>
    </source>
</evidence>
<dbReference type="InParanoid" id="A0A165ME14"/>
<dbReference type="PANTHER" id="PTHR16515:SF49">
    <property type="entry name" value="GASTRULA ZINC FINGER PROTEIN XLCGF49.1-LIKE-RELATED"/>
    <property type="match status" value="1"/>
</dbReference>
<accession>A0A165ME14</accession>
<evidence type="ECO:0000313" key="11">
    <source>
        <dbReference type="Proteomes" id="UP000076761"/>
    </source>
</evidence>
<evidence type="ECO:0000256" key="3">
    <source>
        <dbReference type="ARBA" id="ARBA00022737"/>
    </source>
</evidence>
<feature type="region of interest" description="Disordered" evidence="8">
    <location>
        <begin position="265"/>
        <end position="345"/>
    </location>
</feature>
<comment type="subcellular location">
    <subcellularLocation>
        <location evidence="1">Nucleus</location>
    </subcellularLocation>
</comment>
<dbReference type="EMBL" id="KV425697">
    <property type="protein sequence ID" value="KZT18218.1"/>
    <property type="molecule type" value="Genomic_DNA"/>
</dbReference>
<proteinExistence type="predicted"/>
<dbReference type="Pfam" id="PF00096">
    <property type="entry name" value="zf-C2H2"/>
    <property type="match status" value="2"/>
</dbReference>
<organism evidence="10 11">
    <name type="scientific">Neolentinus lepideus HHB14362 ss-1</name>
    <dbReference type="NCBI Taxonomy" id="1314782"/>
    <lineage>
        <taxon>Eukaryota</taxon>
        <taxon>Fungi</taxon>
        <taxon>Dikarya</taxon>
        <taxon>Basidiomycota</taxon>
        <taxon>Agaricomycotina</taxon>
        <taxon>Agaricomycetes</taxon>
        <taxon>Gloeophyllales</taxon>
        <taxon>Gloeophyllaceae</taxon>
        <taxon>Neolentinus</taxon>
    </lineage>
</organism>
<gene>
    <name evidence="10" type="ORF">NEOLEDRAFT_1143694</name>
</gene>
<dbReference type="PROSITE" id="PS50157">
    <property type="entry name" value="ZINC_FINGER_C2H2_2"/>
    <property type="match status" value="2"/>
</dbReference>
<dbReference type="PANTHER" id="PTHR16515">
    <property type="entry name" value="PR DOMAIN ZINC FINGER PROTEIN"/>
    <property type="match status" value="1"/>
</dbReference>
<dbReference type="GO" id="GO:0010468">
    <property type="term" value="P:regulation of gene expression"/>
    <property type="evidence" value="ECO:0007669"/>
    <property type="project" value="TreeGrafter"/>
</dbReference>
<dbReference type="Proteomes" id="UP000076761">
    <property type="component" value="Unassembled WGS sequence"/>
</dbReference>
<feature type="region of interest" description="Disordered" evidence="8">
    <location>
        <begin position="180"/>
        <end position="206"/>
    </location>
</feature>
<evidence type="ECO:0000256" key="6">
    <source>
        <dbReference type="ARBA" id="ARBA00023242"/>
    </source>
</evidence>
<feature type="domain" description="C2H2-type" evidence="9">
    <location>
        <begin position="240"/>
        <end position="273"/>
    </location>
</feature>
<dbReference type="STRING" id="1314782.A0A165ME14"/>
<dbReference type="FunFam" id="3.30.160.60:FF:000100">
    <property type="entry name" value="Zinc finger 45-like"/>
    <property type="match status" value="1"/>
</dbReference>
<feature type="compositionally biased region" description="Polar residues" evidence="8">
    <location>
        <begin position="312"/>
        <end position="330"/>
    </location>
</feature>
<dbReference type="SMART" id="SM00355">
    <property type="entry name" value="ZnF_C2H2"/>
    <property type="match status" value="2"/>
</dbReference>
<dbReference type="GO" id="GO:0005634">
    <property type="term" value="C:nucleus"/>
    <property type="evidence" value="ECO:0007669"/>
    <property type="project" value="UniProtKB-SubCell"/>
</dbReference>
<dbReference type="InterPro" id="IPR036236">
    <property type="entry name" value="Znf_C2H2_sf"/>
</dbReference>
<evidence type="ECO:0000256" key="2">
    <source>
        <dbReference type="ARBA" id="ARBA00022723"/>
    </source>
</evidence>
<dbReference type="PROSITE" id="PS00028">
    <property type="entry name" value="ZINC_FINGER_C2H2_1"/>
    <property type="match status" value="1"/>
</dbReference>
<evidence type="ECO:0000259" key="9">
    <source>
        <dbReference type="PROSITE" id="PS50157"/>
    </source>
</evidence>
<keyword evidence="11" id="KW-1185">Reference proteome</keyword>
<keyword evidence="2" id="KW-0479">Metal-binding</keyword>